<evidence type="ECO:0000313" key="1">
    <source>
        <dbReference type="EMBL" id="TWE18362.1"/>
    </source>
</evidence>
<name>A0A561ERX0_9ACTN</name>
<dbReference type="EMBL" id="VIVR01000001">
    <property type="protein sequence ID" value="TWE18362.1"/>
    <property type="molecule type" value="Genomic_DNA"/>
</dbReference>
<dbReference type="RefSeq" id="WP_145791613.1">
    <property type="nucleotide sequence ID" value="NZ_BAAABR010000006.1"/>
</dbReference>
<gene>
    <name evidence="1" type="ORF">FB465_3429</name>
</gene>
<accession>A0A561ERX0</accession>
<evidence type="ECO:0000313" key="2">
    <source>
        <dbReference type="Proteomes" id="UP000318416"/>
    </source>
</evidence>
<sequence>MSAARYTVLQTVLRTGTVVAQLPVTGISFTETLNAAGAAQVGIPLSCPQADPTSLYAGGSGLVVTRDDEPVWGGILWNLAADLAAGTLTLGASGYHSHYKGRNLADGFAVVDWDIADILKAWLNRPNAVGTDLSAVMPTGRKRTRQWTKYELKNVADSVEELADNIGGYNFRYESYWIDRGKTLGNRFLISDRSGSPNPHVLTHRENCNVTSVTYDSTALATTAYAVGADNGAGEKLVGISSNTDLGTRIPTKNIVTTYSDVKETQTLILKAQATVNAGMAPVAIPSLTLYPDMFRPQDFVPGDACTVSADSGYVALSHDFVVTERKTDVDTNGRETIALSLANKELFSNANPS</sequence>
<comment type="caution">
    <text evidence="1">The sequence shown here is derived from an EMBL/GenBank/DDBJ whole genome shotgun (WGS) entry which is preliminary data.</text>
</comment>
<keyword evidence="2" id="KW-1185">Reference proteome</keyword>
<proteinExistence type="predicted"/>
<dbReference type="OrthoDB" id="3515845at2"/>
<protein>
    <submittedName>
        <fullName evidence="1">Uncharacterized protein</fullName>
    </submittedName>
</protein>
<dbReference type="Proteomes" id="UP000318416">
    <property type="component" value="Unassembled WGS sequence"/>
</dbReference>
<reference evidence="1 2" key="1">
    <citation type="submission" date="2019-06" db="EMBL/GenBank/DDBJ databases">
        <title>Sequencing the genomes of 1000 actinobacteria strains.</title>
        <authorList>
            <person name="Klenk H.-P."/>
        </authorList>
    </citation>
    <scope>NUCLEOTIDE SEQUENCE [LARGE SCALE GENOMIC DNA]</scope>
    <source>
        <strain evidence="1 2">DSM 41649</strain>
    </source>
</reference>
<organism evidence="1 2">
    <name type="scientific">Kitasatospora atroaurantiaca</name>
    <dbReference type="NCBI Taxonomy" id="285545"/>
    <lineage>
        <taxon>Bacteria</taxon>
        <taxon>Bacillati</taxon>
        <taxon>Actinomycetota</taxon>
        <taxon>Actinomycetes</taxon>
        <taxon>Kitasatosporales</taxon>
        <taxon>Streptomycetaceae</taxon>
        <taxon>Kitasatospora</taxon>
    </lineage>
</organism>
<dbReference type="AlphaFoldDB" id="A0A561ERX0"/>